<dbReference type="Proteomes" id="UP001177527">
    <property type="component" value="Chromosome"/>
</dbReference>
<proteinExistence type="predicted"/>
<dbReference type="RefSeq" id="WP_279216129.1">
    <property type="nucleotide sequence ID" value="NZ_CP119319.1"/>
</dbReference>
<evidence type="ECO:0000313" key="1">
    <source>
        <dbReference type="EMBL" id="WGL57162.1"/>
    </source>
</evidence>
<protein>
    <submittedName>
        <fullName evidence="1">Uncharacterized protein</fullName>
    </submittedName>
</protein>
<sequence>MAIKWLAFIANKLIILKGTIFVAIMTLQVTPASSMELPVHLQCVGSQNRSVFVNWDGYPNKLIIRNQSLEMYLEQKSKSGHILRLYQVSDSNKKLALIESDEVIKIIYAEEGDEFDVECS</sequence>
<evidence type="ECO:0000313" key="2">
    <source>
        <dbReference type="Proteomes" id="UP001177527"/>
    </source>
</evidence>
<dbReference type="EMBL" id="CP123488">
    <property type="protein sequence ID" value="WGL57162.1"/>
    <property type="molecule type" value="Genomic_DNA"/>
</dbReference>
<accession>A0AA95G210</accession>
<organism evidence="1 2">
    <name type="scientific">Kluyvera intermedia</name>
    <name type="common">Enterobacter intermedius</name>
    <dbReference type="NCBI Taxonomy" id="61648"/>
    <lineage>
        <taxon>Bacteria</taxon>
        <taxon>Pseudomonadati</taxon>
        <taxon>Pseudomonadota</taxon>
        <taxon>Gammaproteobacteria</taxon>
        <taxon>Enterobacterales</taxon>
        <taxon>Enterobacteriaceae</taxon>
        <taxon>Kluyvera</taxon>
    </lineage>
</organism>
<name>A0AA95G210_KLUIN</name>
<gene>
    <name evidence="1" type="ORF">QBD33_05025</name>
</gene>
<reference evidence="1" key="1">
    <citation type="submission" date="2023-04" db="EMBL/GenBank/DDBJ databases">
        <title>APH(3)-Id, a novel chromosomal aminoglycoside phosphotransferase, identified from an environmental isolate of Kluyvera intermedia DW18.</title>
        <authorList>
            <person name="Sha Y."/>
        </authorList>
    </citation>
    <scope>NUCLEOTIDE SEQUENCE</scope>
    <source>
        <strain evidence="1">DW18</strain>
    </source>
</reference>
<dbReference type="AlphaFoldDB" id="A0AA95G210"/>